<dbReference type="Proteomes" id="UP000183104">
    <property type="component" value="Unassembled WGS sequence"/>
</dbReference>
<organism evidence="3 4">
    <name type="scientific">Thiohalorhabdus denitrificans</name>
    <dbReference type="NCBI Taxonomy" id="381306"/>
    <lineage>
        <taxon>Bacteria</taxon>
        <taxon>Pseudomonadati</taxon>
        <taxon>Pseudomonadota</taxon>
        <taxon>Gammaproteobacteria</taxon>
        <taxon>Thiohalorhabdales</taxon>
        <taxon>Thiohalorhabdaceae</taxon>
        <taxon>Thiohalorhabdus</taxon>
    </lineage>
</organism>
<proteinExistence type="predicted"/>
<sequence>MAAYLQSSLSVRLKRLTRLTGLFAGLLLSAQVGNAAPALEPGPAQPLKGIGGAEGGPGYQAVADPGFNLQPRDLIFSASPDPDLKALIKGAMGPDGEVRLEQAFLERPLRPSGVRWKAGRFYSDIGYPHREHPAQWGYTQGHVPYGFLKKPFHLRDTGLQLTWKAEASYHLRLGVEAFQGESGQLNRFDGKEVLAGAGLGRQAVGRYGEASDGPRLYTAFAEAAPPLGGPHRLQGSVFGILDSDRQELRYAGSPELQQGSYWMAGTSWVYSRNTPTAFGDGRLKLSAEYLHAEKDLEVAYHADEPGLVGEDRRRTEEAYSLQARYGFSPEVNADVRFDLVGLVSGLRTEGRDQTATHLALESTWSPTEHSTLRARLTRDAGERPGPRSSESRFMLRYSLDLGHFGGDFL</sequence>
<keyword evidence="4" id="KW-1185">Reference proteome</keyword>
<dbReference type="OrthoDB" id="9788733at2"/>
<protein>
    <submittedName>
        <fullName evidence="3">Uncharacterized protein</fullName>
    </submittedName>
</protein>
<evidence type="ECO:0000256" key="2">
    <source>
        <dbReference type="SAM" id="SignalP"/>
    </source>
</evidence>
<feature type="chain" id="PRO_5010433395" evidence="2">
    <location>
        <begin position="36"/>
        <end position="409"/>
    </location>
</feature>
<accession>A0A0P9EBN5</accession>
<dbReference type="SUPFAM" id="SSF56935">
    <property type="entry name" value="Porins"/>
    <property type="match status" value="1"/>
</dbReference>
<evidence type="ECO:0000313" key="4">
    <source>
        <dbReference type="Proteomes" id="UP000183104"/>
    </source>
</evidence>
<evidence type="ECO:0000313" key="3">
    <source>
        <dbReference type="EMBL" id="SCX94460.1"/>
    </source>
</evidence>
<dbReference type="RefSeq" id="WP_054966682.1">
    <property type="nucleotide sequence ID" value="NZ_FMUN01000002.1"/>
</dbReference>
<evidence type="ECO:0000256" key="1">
    <source>
        <dbReference type="SAM" id="MobiDB-lite"/>
    </source>
</evidence>
<gene>
    <name evidence="3" type="ORF">SAMN05661077_0794</name>
</gene>
<feature type="region of interest" description="Disordered" evidence="1">
    <location>
        <begin position="369"/>
        <end position="389"/>
    </location>
</feature>
<name>A0A0P9EBN5_9GAMM</name>
<keyword evidence="2" id="KW-0732">Signal</keyword>
<reference evidence="4" key="1">
    <citation type="submission" date="2016-10" db="EMBL/GenBank/DDBJ databases">
        <authorList>
            <person name="Varghese N."/>
        </authorList>
    </citation>
    <scope>NUCLEOTIDE SEQUENCE [LARGE SCALE GENOMIC DNA]</scope>
    <source>
        <strain evidence="4">HL 19</strain>
    </source>
</reference>
<feature type="compositionally biased region" description="Basic and acidic residues" evidence="1">
    <location>
        <begin position="376"/>
        <end position="385"/>
    </location>
</feature>
<dbReference type="AlphaFoldDB" id="A0A0P9EBN5"/>
<dbReference type="STRING" id="381306.AN478_11195"/>
<dbReference type="EMBL" id="FMUN01000002">
    <property type="protein sequence ID" value="SCX94460.1"/>
    <property type="molecule type" value="Genomic_DNA"/>
</dbReference>
<feature type="signal peptide" evidence="2">
    <location>
        <begin position="1"/>
        <end position="35"/>
    </location>
</feature>